<accession>G3GYV1</accession>
<feature type="compositionally biased region" description="Basic and acidic residues" evidence="1">
    <location>
        <begin position="1"/>
        <end position="14"/>
    </location>
</feature>
<gene>
    <name evidence="2" type="ORF">I79_003004</name>
</gene>
<sequence length="67" mass="7344">MTDTPKANKRDRIGMKKSRKSDSGGTVSINHEGFKERNSRCSTSVGTQGALVLLRTPVEASFCWESV</sequence>
<protein>
    <submittedName>
        <fullName evidence="2">Uncharacterized protein</fullName>
    </submittedName>
</protein>
<reference evidence="3" key="1">
    <citation type="journal article" date="2011" name="Nat. Biotechnol.">
        <title>The genomic sequence of the Chinese hamster ovary (CHO)-K1 cell line.</title>
        <authorList>
            <person name="Xu X."/>
            <person name="Nagarajan H."/>
            <person name="Lewis N.E."/>
            <person name="Pan S."/>
            <person name="Cai Z."/>
            <person name="Liu X."/>
            <person name="Chen W."/>
            <person name="Xie M."/>
            <person name="Wang W."/>
            <person name="Hammond S."/>
            <person name="Andersen M.R."/>
            <person name="Neff N."/>
            <person name="Passarelli B."/>
            <person name="Koh W."/>
            <person name="Fan H.C."/>
            <person name="Wang J."/>
            <person name="Gui Y."/>
            <person name="Lee K.H."/>
            <person name="Betenbaugh M.J."/>
            <person name="Quake S.R."/>
            <person name="Famili I."/>
            <person name="Palsson B.O."/>
            <person name="Wang J."/>
        </authorList>
    </citation>
    <scope>NUCLEOTIDE SEQUENCE [LARGE SCALE GENOMIC DNA]</scope>
    <source>
        <strain evidence="3">CHO K1 cell line</strain>
    </source>
</reference>
<feature type="region of interest" description="Disordered" evidence="1">
    <location>
        <begin position="1"/>
        <end position="41"/>
    </location>
</feature>
<proteinExistence type="predicted"/>
<name>G3GYV1_CRIGR</name>
<evidence type="ECO:0000313" key="2">
    <source>
        <dbReference type="EMBL" id="EGW06128.1"/>
    </source>
</evidence>
<dbReference type="AlphaFoldDB" id="G3GYV1"/>
<organism evidence="2 3">
    <name type="scientific">Cricetulus griseus</name>
    <name type="common">Chinese hamster</name>
    <name type="synonym">Cricetulus barabensis griseus</name>
    <dbReference type="NCBI Taxonomy" id="10029"/>
    <lineage>
        <taxon>Eukaryota</taxon>
        <taxon>Metazoa</taxon>
        <taxon>Chordata</taxon>
        <taxon>Craniata</taxon>
        <taxon>Vertebrata</taxon>
        <taxon>Euteleostomi</taxon>
        <taxon>Mammalia</taxon>
        <taxon>Eutheria</taxon>
        <taxon>Euarchontoglires</taxon>
        <taxon>Glires</taxon>
        <taxon>Rodentia</taxon>
        <taxon>Myomorpha</taxon>
        <taxon>Muroidea</taxon>
        <taxon>Cricetidae</taxon>
        <taxon>Cricetinae</taxon>
        <taxon>Cricetulus</taxon>
    </lineage>
</organism>
<evidence type="ECO:0000256" key="1">
    <source>
        <dbReference type="SAM" id="MobiDB-lite"/>
    </source>
</evidence>
<evidence type="ECO:0000313" key="3">
    <source>
        <dbReference type="Proteomes" id="UP000001075"/>
    </source>
</evidence>
<dbReference type="Proteomes" id="UP000001075">
    <property type="component" value="Unassembled WGS sequence"/>
</dbReference>
<dbReference type="InParanoid" id="G3GYV1"/>
<dbReference type="EMBL" id="JH000069">
    <property type="protein sequence ID" value="EGW06128.1"/>
    <property type="molecule type" value="Genomic_DNA"/>
</dbReference>